<comment type="caution">
    <text evidence="1">The sequence shown here is derived from an EMBL/GenBank/DDBJ whole genome shotgun (WGS) entry which is preliminary data.</text>
</comment>
<keyword evidence="2" id="KW-1185">Reference proteome</keyword>
<dbReference type="Proteomes" id="UP000215914">
    <property type="component" value="Unassembled WGS sequence"/>
</dbReference>
<protein>
    <submittedName>
        <fullName evidence="1">Uncharacterized protein</fullName>
    </submittedName>
</protein>
<sequence length="84" mass="9579">MEHGSSSMHVCFRSKVSKWVSSPTDGGRLSKYVNLRPKYLKLHKLPIFSGKIGLYTPSKSSTRNNPRPSFIIFPRKFPIRLACI</sequence>
<name>A0A9K3E5H6_HELAN</name>
<reference evidence="1" key="2">
    <citation type="submission" date="2020-06" db="EMBL/GenBank/DDBJ databases">
        <title>Helianthus annuus Genome sequencing and assembly Release 2.</title>
        <authorList>
            <person name="Gouzy J."/>
            <person name="Langlade N."/>
            <person name="Munos S."/>
        </authorList>
    </citation>
    <scope>NUCLEOTIDE SEQUENCE</scope>
    <source>
        <tissue evidence="1">Leaves</tissue>
    </source>
</reference>
<dbReference type="Gramene" id="mRNA:HanXRQr2_Chr14g0623451">
    <property type="protein sequence ID" value="CDS:HanXRQr2_Chr14g0623451.1"/>
    <property type="gene ID" value="HanXRQr2_Chr14g0623451"/>
</dbReference>
<organism evidence="1 2">
    <name type="scientific">Helianthus annuus</name>
    <name type="common">Common sunflower</name>
    <dbReference type="NCBI Taxonomy" id="4232"/>
    <lineage>
        <taxon>Eukaryota</taxon>
        <taxon>Viridiplantae</taxon>
        <taxon>Streptophyta</taxon>
        <taxon>Embryophyta</taxon>
        <taxon>Tracheophyta</taxon>
        <taxon>Spermatophyta</taxon>
        <taxon>Magnoliopsida</taxon>
        <taxon>eudicotyledons</taxon>
        <taxon>Gunneridae</taxon>
        <taxon>Pentapetalae</taxon>
        <taxon>asterids</taxon>
        <taxon>campanulids</taxon>
        <taxon>Asterales</taxon>
        <taxon>Asteraceae</taxon>
        <taxon>Asteroideae</taxon>
        <taxon>Heliantheae alliance</taxon>
        <taxon>Heliantheae</taxon>
        <taxon>Helianthus</taxon>
    </lineage>
</organism>
<gene>
    <name evidence="1" type="ORF">HanXRQr2_Chr14g0623451</name>
</gene>
<reference evidence="1" key="1">
    <citation type="journal article" date="2017" name="Nature">
        <title>The sunflower genome provides insights into oil metabolism, flowering and Asterid evolution.</title>
        <authorList>
            <person name="Badouin H."/>
            <person name="Gouzy J."/>
            <person name="Grassa C.J."/>
            <person name="Murat F."/>
            <person name="Staton S.E."/>
            <person name="Cottret L."/>
            <person name="Lelandais-Briere C."/>
            <person name="Owens G.L."/>
            <person name="Carrere S."/>
            <person name="Mayjonade B."/>
            <person name="Legrand L."/>
            <person name="Gill N."/>
            <person name="Kane N.C."/>
            <person name="Bowers J.E."/>
            <person name="Hubner S."/>
            <person name="Bellec A."/>
            <person name="Berard A."/>
            <person name="Berges H."/>
            <person name="Blanchet N."/>
            <person name="Boniface M.C."/>
            <person name="Brunel D."/>
            <person name="Catrice O."/>
            <person name="Chaidir N."/>
            <person name="Claudel C."/>
            <person name="Donnadieu C."/>
            <person name="Faraut T."/>
            <person name="Fievet G."/>
            <person name="Helmstetter N."/>
            <person name="King M."/>
            <person name="Knapp S.J."/>
            <person name="Lai Z."/>
            <person name="Le Paslier M.C."/>
            <person name="Lippi Y."/>
            <person name="Lorenzon L."/>
            <person name="Mandel J.R."/>
            <person name="Marage G."/>
            <person name="Marchand G."/>
            <person name="Marquand E."/>
            <person name="Bret-Mestries E."/>
            <person name="Morien E."/>
            <person name="Nambeesan S."/>
            <person name="Nguyen T."/>
            <person name="Pegot-Espagnet P."/>
            <person name="Pouilly N."/>
            <person name="Raftis F."/>
            <person name="Sallet E."/>
            <person name="Schiex T."/>
            <person name="Thomas J."/>
            <person name="Vandecasteele C."/>
            <person name="Vares D."/>
            <person name="Vear F."/>
            <person name="Vautrin S."/>
            <person name="Crespi M."/>
            <person name="Mangin B."/>
            <person name="Burke J.M."/>
            <person name="Salse J."/>
            <person name="Munos S."/>
            <person name="Vincourt P."/>
            <person name="Rieseberg L.H."/>
            <person name="Langlade N.B."/>
        </authorList>
    </citation>
    <scope>NUCLEOTIDE SEQUENCE</scope>
    <source>
        <tissue evidence="1">Leaves</tissue>
    </source>
</reference>
<evidence type="ECO:0000313" key="1">
    <source>
        <dbReference type="EMBL" id="KAF5767362.1"/>
    </source>
</evidence>
<evidence type="ECO:0000313" key="2">
    <source>
        <dbReference type="Proteomes" id="UP000215914"/>
    </source>
</evidence>
<accession>A0A9K3E5H6</accession>
<proteinExistence type="predicted"/>
<dbReference type="AlphaFoldDB" id="A0A9K3E5H6"/>
<dbReference type="EMBL" id="MNCJ02000329">
    <property type="protein sequence ID" value="KAF5767362.1"/>
    <property type="molecule type" value="Genomic_DNA"/>
</dbReference>